<protein>
    <recommendedName>
        <fullName evidence="1">T6SS Phospholipase effector Tle1-like catalytic domain-containing protein</fullName>
    </recommendedName>
</protein>
<name>A0A2N1MFD5_9GLOM</name>
<reference evidence="2 3" key="1">
    <citation type="submission" date="2016-04" db="EMBL/GenBank/DDBJ databases">
        <title>Genome analyses suggest a sexual origin of heterokaryosis in a supposedly ancient asexual fungus.</title>
        <authorList>
            <person name="Ropars J."/>
            <person name="Sedzielewska K."/>
            <person name="Noel J."/>
            <person name="Charron P."/>
            <person name="Farinelli L."/>
            <person name="Marton T."/>
            <person name="Kruger M."/>
            <person name="Pelin A."/>
            <person name="Brachmann A."/>
            <person name="Corradi N."/>
        </authorList>
    </citation>
    <scope>NUCLEOTIDE SEQUENCE [LARGE SCALE GENOMIC DNA]</scope>
    <source>
        <strain evidence="2 3">C2</strain>
    </source>
</reference>
<dbReference type="Pfam" id="PF09994">
    <property type="entry name" value="T6SS_Tle1-like_cat"/>
    <property type="match status" value="1"/>
</dbReference>
<gene>
    <name evidence="2" type="ORF">RhiirC2_669794</name>
</gene>
<comment type="caution">
    <text evidence="2">The sequence shown here is derived from an EMBL/GenBank/DDBJ whole genome shotgun (WGS) entry which is preliminary data.</text>
</comment>
<dbReference type="PANTHER" id="PTHR33840:SF1">
    <property type="entry name" value="TLE1 PHOSPHOLIPASE DOMAIN-CONTAINING PROTEIN"/>
    <property type="match status" value="1"/>
</dbReference>
<feature type="domain" description="T6SS Phospholipase effector Tle1-like catalytic" evidence="1">
    <location>
        <begin position="1"/>
        <end position="66"/>
    </location>
</feature>
<evidence type="ECO:0000259" key="1">
    <source>
        <dbReference type="Pfam" id="PF09994"/>
    </source>
</evidence>
<dbReference type="VEuPathDB" id="FungiDB:FUN_003512"/>
<dbReference type="EMBL" id="LLXL01002615">
    <property type="protein sequence ID" value="PKK60358.1"/>
    <property type="molecule type" value="Genomic_DNA"/>
</dbReference>
<dbReference type="Proteomes" id="UP000233469">
    <property type="component" value="Unassembled WGS sequence"/>
</dbReference>
<organism evidence="2 3">
    <name type="scientific">Rhizophagus irregularis</name>
    <dbReference type="NCBI Taxonomy" id="588596"/>
    <lineage>
        <taxon>Eukaryota</taxon>
        <taxon>Fungi</taxon>
        <taxon>Fungi incertae sedis</taxon>
        <taxon>Mucoromycota</taxon>
        <taxon>Glomeromycotina</taxon>
        <taxon>Glomeromycetes</taxon>
        <taxon>Glomerales</taxon>
        <taxon>Glomeraceae</taxon>
        <taxon>Rhizophagus</taxon>
    </lineage>
</organism>
<proteinExistence type="predicted"/>
<dbReference type="PANTHER" id="PTHR33840">
    <property type="match status" value="1"/>
</dbReference>
<reference evidence="2 3" key="2">
    <citation type="submission" date="2017-10" db="EMBL/GenBank/DDBJ databases">
        <title>Extensive intraspecific genome diversity in a model arbuscular mycorrhizal fungus.</title>
        <authorList>
            <person name="Chen E.C.H."/>
            <person name="Morin E."/>
            <person name="Baudet D."/>
            <person name="Noel J."/>
            <person name="Ndikumana S."/>
            <person name="Charron P."/>
            <person name="St-Onge C."/>
            <person name="Giorgi J."/>
            <person name="Grigoriev I.V."/>
            <person name="Roux C."/>
            <person name="Martin F.M."/>
            <person name="Corradi N."/>
        </authorList>
    </citation>
    <scope>NUCLEOTIDE SEQUENCE [LARGE SCALE GENOMIC DNA]</scope>
    <source>
        <strain evidence="2 3">C2</strain>
    </source>
</reference>
<evidence type="ECO:0000313" key="3">
    <source>
        <dbReference type="Proteomes" id="UP000233469"/>
    </source>
</evidence>
<evidence type="ECO:0000313" key="2">
    <source>
        <dbReference type="EMBL" id="PKK60358.1"/>
    </source>
</evidence>
<dbReference type="AlphaFoldDB" id="A0A2N1MFD5"/>
<feature type="non-terminal residue" evidence="2">
    <location>
        <position position="1"/>
    </location>
</feature>
<dbReference type="InterPro" id="IPR018712">
    <property type="entry name" value="Tle1-like_cat"/>
</dbReference>
<sequence length="70" mass="8170">DMAIALSLDNKIKEGYKFIVNNYNPGDDIWLFGFSHGAYIVRCIAGMIRNCGISIQWKTSRWKPKWRFQS</sequence>
<accession>A0A2N1MFD5</accession>